<dbReference type="PANTHER" id="PTHR11365:SF23">
    <property type="entry name" value="HYPOTHETICAL 5-OXOPROLINASE (EUROFUNG)-RELATED"/>
    <property type="match status" value="1"/>
</dbReference>
<protein>
    <submittedName>
        <fullName evidence="2">N-methylhydantoinase B</fullName>
        <ecNumber evidence="2">3.5.2.14</ecNumber>
    </submittedName>
</protein>
<keyword evidence="3" id="KW-1185">Reference proteome</keyword>
<dbReference type="EC" id="3.5.2.14" evidence="2"/>
<reference evidence="2 3" key="1">
    <citation type="submission" date="2023-07" db="EMBL/GenBank/DDBJ databases">
        <title>Sorghum-associated microbial communities from plants grown in Nebraska, USA.</title>
        <authorList>
            <person name="Schachtman D."/>
        </authorList>
    </citation>
    <scope>NUCLEOTIDE SEQUENCE [LARGE SCALE GENOMIC DNA]</scope>
    <source>
        <strain evidence="2 3">584</strain>
    </source>
</reference>
<dbReference type="GO" id="GO:0047423">
    <property type="term" value="F:N-methylhydantoinase (ATP-hydrolyzing) activity"/>
    <property type="evidence" value="ECO:0007669"/>
    <property type="project" value="UniProtKB-EC"/>
</dbReference>
<feature type="domain" description="Hydantoinase B/oxoprolinase" evidence="1">
    <location>
        <begin position="10"/>
        <end position="541"/>
    </location>
</feature>
<dbReference type="Proteomes" id="UP001262410">
    <property type="component" value="Unassembled WGS sequence"/>
</dbReference>
<proteinExistence type="predicted"/>
<dbReference type="RefSeq" id="WP_309799825.1">
    <property type="nucleotide sequence ID" value="NZ_JAVDPW010000011.1"/>
</dbReference>
<gene>
    <name evidence="2" type="ORF">E9232_005680</name>
</gene>
<dbReference type="EMBL" id="JAVDPW010000011">
    <property type="protein sequence ID" value="MDR6293130.1"/>
    <property type="molecule type" value="Genomic_DNA"/>
</dbReference>
<dbReference type="Pfam" id="PF02538">
    <property type="entry name" value="Hydantoinase_B"/>
    <property type="match status" value="1"/>
</dbReference>
<organism evidence="2 3">
    <name type="scientific">Inquilinus ginsengisoli</name>
    <dbReference type="NCBI Taxonomy" id="363840"/>
    <lineage>
        <taxon>Bacteria</taxon>
        <taxon>Pseudomonadati</taxon>
        <taxon>Pseudomonadota</taxon>
        <taxon>Alphaproteobacteria</taxon>
        <taxon>Rhodospirillales</taxon>
        <taxon>Rhodospirillaceae</taxon>
        <taxon>Inquilinus</taxon>
    </lineage>
</organism>
<sequence length="599" mass="65216">MTETTEADFDPYMTAIIANRIDGIIREMTNTLLRAARSGVINGARDFSCSICTGDNRLLASAEGLPIHIFGSHMQTQAMCDFAGDTLREGDCYLHNDPYSGNTHAGDHTYLVPVFVDGEHLFTAVAKAHQADIGNALPTTYMAGAKDQYAEGALIFPAVRIQRGYEMVEDVVRMCRSRIRVPDQWYGDFLAGIGSARIAERRLKELCAKYGTEQIKAFVRHWFAYSEQRMVQAIRTLPKVTLKNTGAHDPFGELLPDGIPLNVVIDIDPDAAMIEIDLMDNVDNVDCGFNESEACTSASTIAGIFNALDTSVPRNYGSFRRIRLKLRDGCVAGRPQFPHSCSVGTTNVADRLVNIVQSAFAQLGEGWGLAEGGLGMGAGCAVVSGKDHRVDNAAYVNQLFLANAGGPGSPNADGWVTYGLPVAAGLMYRDSVEIDELKHPIAIRFLRLMPGTGGAGKFRGAPAMEVAYGPKERPMEVIWPCDGTVYPPKGVLGGHEGQRCRHWKIGANGQEEELPNITVLTIRKDEYVKGNQAGGGGYGDPLDRDVRRVLHDVLERYETPDRARDIYGVVFSASGPDALEVDEAATDRRRSELRSARPG</sequence>
<dbReference type="PANTHER" id="PTHR11365">
    <property type="entry name" value="5-OXOPROLINASE RELATED"/>
    <property type="match status" value="1"/>
</dbReference>
<evidence type="ECO:0000313" key="3">
    <source>
        <dbReference type="Proteomes" id="UP001262410"/>
    </source>
</evidence>
<evidence type="ECO:0000313" key="2">
    <source>
        <dbReference type="EMBL" id="MDR6293130.1"/>
    </source>
</evidence>
<keyword evidence="2" id="KW-0378">Hydrolase</keyword>
<comment type="caution">
    <text evidence="2">The sequence shown here is derived from an EMBL/GenBank/DDBJ whole genome shotgun (WGS) entry which is preliminary data.</text>
</comment>
<dbReference type="InterPro" id="IPR003692">
    <property type="entry name" value="Hydantoinase_B"/>
</dbReference>
<dbReference type="InterPro" id="IPR045079">
    <property type="entry name" value="Oxoprolinase-like"/>
</dbReference>
<accession>A0ABU1JZZ4</accession>
<evidence type="ECO:0000259" key="1">
    <source>
        <dbReference type="Pfam" id="PF02538"/>
    </source>
</evidence>
<name>A0ABU1JZZ4_9PROT</name>